<dbReference type="PANTHER" id="PTHR22847">
    <property type="entry name" value="WD40 REPEAT PROTEIN"/>
    <property type="match status" value="1"/>
</dbReference>
<dbReference type="SMART" id="SM00320">
    <property type="entry name" value="WD40"/>
    <property type="match status" value="12"/>
</dbReference>
<feature type="domain" description="Novel STAND NTPase 1" evidence="5">
    <location>
        <begin position="202"/>
        <end position="624"/>
    </location>
</feature>
<name>A0A2N9YG29_9GAMM</name>
<dbReference type="InterPro" id="IPR019775">
    <property type="entry name" value="WD40_repeat_CS"/>
</dbReference>
<dbReference type="InterPro" id="IPR020472">
    <property type="entry name" value="WD40_PAC1"/>
</dbReference>
<evidence type="ECO:0000259" key="5">
    <source>
        <dbReference type="Pfam" id="PF20703"/>
    </source>
</evidence>
<dbReference type="Pfam" id="PF20703">
    <property type="entry name" value="nSTAND1"/>
    <property type="match status" value="1"/>
</dbReference>
<evidence type="ECO:0000256" key="4">
    <source>
        <dbReference type="SAM" id="Coils"/>
    </source>
</evidence>
<dbReference type="EMBL" id="CP018889">
    <property type="protein sequence ID" value="AUI69478.1"/>
    <property type="molecule type" value="Genomic_DNA"/>
</dbReference>
<evidence type="ECO:0000256" key="1">
    <source>
        <dbReference type="ARBA" id="ARBA00022574"/>
    </source>
</evidence>
<dbReference type="InterPro" id="IPR015943">
    <property type="entry name" value="WD40/YVTN_repeat-like_dom_sf"/>
</dbReference>
<evidence type="ECO:0000256" key="3">
    <source>
        <dbReference type="PROSITE-ProRule" id="PRU00221"/>
    </source>
</evidence>
<dbReference type="InterPro" id="IPR027417">
    <property type="entry name" value="P-loop_NTPase"/>
</dbReference>
<dbReference type="Proteomes" id="UP000234271">
    <property type="component" value="Chromosome"/>
</dbReference>
<dbReference type="InterPro" id="IPR001680">
    <property type="entry name" value="WD40_rpt"/>
</dbReference>
<dbReference type="RefSeq" id="WP_062152970.1">
    <property type="nucleotide sequence ID" value="NZ_CP012373.2"/>
</dbReference>
<sequence length="1445" mass="163154">MKLPHLTLFITTPSDVSEERVIIERMIQRLTEEYTQQVKLVSYFSLTPDITVSEILPTCVDVFICVLWSQLGDRPKSIHFRADGSQYATTVEYEFETALANFQTLNKPEMIIYRKMSEPPFLQNSKSNDFTNKMAQKERVDNFCNYWSRHYSPSLQAFFHPVDNLAEFEQHLENYLRRLLLQRAIPKKDKTIQPNRWTQGSPFRGLHLFEEQHAPIFFGRTKVIGEVIQYLRKQTQEQHSFIMLLGMSGSGKSSLIRAGVIPLLTQPNVIEGVSAWCKAILRPSDFSNDLMLGMAIELLVNGALPTLTPYDTQTLLNLLRLAEQEAVLKFILDRLTHAAKLQRLAPTQINLLLFVDQFEEIFTLEAISMADRNAFIQLLNLLASNERIWIITTMRSDFYHRCAELPLLVNLMEGHGHYLLTPPTLNELSQIIRLPALAAGLHFATLPEKTISLDEVLLEAIGDNPENLALLEFTLERLYEQRDAQGYLTYEAYQRIGGLEGALAQHAEAVFNRVSTAAQASFPNLMRTLVTVAKNGDVPVLGQRFLYEDKTTPDPLKELLEALTQARLLVTGETENKTAFARLAHEALLRHWPRLLAWWHEDRHLLQVRARVKDAAAHWQAEGKLPDLLLPEGKPLIEAEDLLTRWRDALLPDTITYIQASSLALKQRHIQQAEQSRKRLQRSHHLAILFACLAFLTLVGGIFGYYQARLATSQAQTAELAKQRAESSEQQAKLALQQTEKSEQMALIAKTQAQVSEERALQSKQAIEALEQARTVDLFESHLTHAALLAQVEDYQTARQVLTEASHLNGSIATSRRHLLTLLNWFVQQQSNLPQAQFVLNNPINAIALSPDGRWLAVAETKGVLILLDAKTGQLLQTLNAPQNDVQAIVFEPHGEWLASAGHDQQIRLWTPQHNADNTTTWHLQRNWETDYKINALAVSPDGKYLASAGREAEHAISLWSVENAAELRRFKGHTGHIPPAGLAFSPDGTQLASASFDKTARLWDVQTGKQLIIYQGHTQEVEAIRFSPDGQTIVTASDDKTLRLWHVKHEQSLNVLSGHQNSIFNVAFLPDGQTLLSASRDRTLRLWDTHSGVSLQVWQGHNDSVETLVLQNNLVFSGGRDGIIQRWQLQDKPSLQTIHLIAEPSAVLLLTDRQQLLIGFATGLLQLYDIVTGNLLSSIEKAHIGRIQQITRSPDEQWIATAGLGDGFVRLWNRNAQGLQLQQTIFDEQTKKAVYALAINPQQKQIATGHYDGEVRLINIDTNQATLKYHWQAQQSIVTTLAFHPDGQQLLSGDKEGSTRLWTLKADKPFLLNEFPNNQQTAIYDAIFSPTGQSVVTVGDSASAYLYNTANQQLEHRLIGHENSILKALFTPDPQQLITLSSDATVRFWDIPHNSELFSLRLPTNSSYPIPVWDMDFQCSTRNCWLAVPLTRGELLLYGMGWVY</sequence>
<evidence type="ECO:0000313" key="7">
    <source>
        <dbReference type="Proteomes" id="UP000234271"/>
    </source>
</evidence>
<evidence type="ECO:0000256" key="2">
    <source>
        <dbReference type="ARBA" id="ARBA00022737"/>
    </source>
</evidence>
<feature type="repeat" description="WD" evidence="3">
    <location>
        <begin position="983"/>
        <end position="1014"/>
    </location>
</feature>
<keyword evidence="1 3" id="KW-0853">WD repeat</keyword>
<dbReference type="Gene3D" id="3.40.50.300">
    <property type="entry name" value="P-loop containing nucleotide triphosphate hydrolases"/>
    <property type="match status" value="1"/>
</dbReference>
<evidence type="ECO:0000313" key="6">
    <source>
        <dbReference type="EMBL" id="AUI69478.1"/>
    </source>
</evidence>
<organism evidence="6 7">
    <name type="scientific">Beggiatoa leptomitoformis</name>
    <dbReference type="NCBI Taxonomy" id="288004"/>
    <lineage>
        <taxon>Bacteria</taxon>
        <taxon>Pseudomonadati</taxon>
        <taxon>Pseudomonadota</taxon>
        <taxon>Gammaproteobacteria</taxon>
        <taxon>Thiotrichales</taxon>
        <taxon>Thiotrichaceae</taxon>
        <taxon>Beggiatoa</taxon>
    </lineage>
</organism>
<gene>
    <name evidence="6" type="ORF">BLE401_12805</name>
</gene>
<feature type="coiled-coil region" evidence="4">
    <location>
        <begin position="718"/>
        <end position="773"/>
    </location>
</feature>
<proteinExistence type="predicted"/>
<dbReference type="STRING" id="288004.AL038_11470"/>
<feature type="repeat" description="WD" evidence="3">
    <location>
        <begin position="1272"/>
        <end position="1313"/>
    </location>
</feature>
<reference evidence="7" key="1">
    <citation type="submission" date="2016-12" db="EMBL/GenBank/DDBJ databases">
        <title>Complete Genome Sequence of Beggiatoa leptomitiformis D-401.</title>
        <authorList>
            <person name="Fomenkov A."/>
            <person name="Vincze T."/>
            <person name="Grabovich M."/>
            <person name="Anton B.P."/>
            <person name="Dubinina G."/>
            <person name="Orlova M."/>
            <person name="Belousova E."/>
            <person name="Roberts R.J."/>
        </authorList>
    </citation>
    <scope>NUCLEOTIDE SEQUENCE [LARGE SCALE GENOMIC DNA]</scope>
    <source>
        <strain evidence="7">D-401</strain>
    </source>
</reference>
<keyword evidence="7" id="KW-1185">Reference proteome</keyword>
<feature type="repeat" description="WD" evidence="3">
    <location>
        <begin position="1099"/>
        <end position="1138"/>
    </location>
</feature>
<dbReference type="CDD" id="cd00200">
    <property type="entry name" value="WD40"/>
    <property type="match status" value="1"/>
</dbReference>
<dbReference type="InterPro" id="IPR036322">
    <property type="entry name" value="WD40_repeat_dom_sf"/>
</dbReference>
<protein>
    <recommendedName>
        <fullName evidence="5">Novel STAND NTPase 1 domain-containing protein</fullName>
    </recommendedName>
</protein>
<keyword evidence="4" id="KW-0175">Coiled coil</keyword>
<feature type="repeat" description="WD" evidence="3">
    <location>
        <begin position="879"/>
        <end position="910"/>
    </location>
</feature>
<dbReference type="Pfam" id="PF00400">
    <property type="entry name" value="WD40"/>
    <property type="match status" value="9"/>
</dbReference>
<dbReference type="PROSITE" id="PS50082">
    <property type="entry name" value="WD_REPEATS_2"/>
    <property type="match status" value="7"/>
</dbReference>
<accession>A0A2N9YG29</accession>
<dbReference type="Gene3D" id="2.130.10.10">
    <property type="entry name" value="YVTN repeat-like/Quinoprotein amine dehydrogenase"/>
    <property type="match status" value="5"/>
</dbReference>
<dbReference type="KEGG" id="blep:AL038_11470"/>
<feature type="repeat" description="WD" evidence="3">
    <location>
        <begin position="1057"/>
        <end position="1098"/>
    </location>
</feature>
<dbReference type="PANTHER" id="PTHR22847:SF637">
    <property type="entry name" value="WD REPEAT DOMAIN 5B"/>
    <property type="match status" value="1"/>
</dbReference>
<feature type="repeat" description="WD" evidence="3">
    <location>
        <begin position="1015"/>
        <end position="1056"/>
    </location>
</feature>
<dbReference type="SUPFAM" id="SSF52540">
    <property type="entry name" value="P-loop containing nucleoside triphosphate hydrolases"/>
    <property type="match status" value="1"/>
</dbReference>
<dbReference type="SUPFAM" id="SSF50978">
    <property type="entry name" value="WD40 repeat-like"/>
    <property type="match status" value="3"/>
</dbReference>
<keyword evidence="2" id="KW-0677">Repeat</keyword>
<dbReference type="OrthoDB" id="5623591at2"/>
<dbReference type="PRINTS" id="PR00320">
    <property type="entry name" value="GPROTEINBRPT"/>
</dbReference>
<dbReference type="PROSITE" id="PS00678">
    <property type="entry name" value="WD_REPEATS_1"/>
    <property type="match status" value="3"/>
</dbReference>
<dbReference type="PROSITE" id="PS50294">
    <property type="entry name" value="WD_REPEATS_REGION"/>
    <property type="match status" value="6"/>
</dbReference>
<dbReference type="InterPro" id="IPR049052">
    <property type="entry name" value="nSTAND1"/>
</dbReference>
<feature type="repeat" description="WD" evidence="3">
    <location>
        <begin position="1359"/>
        <end position="1400"/>
    </location>
</feature>